<evidence type="ECO:0000256" key="1">
    <source>
        <dbReference type="ARBA" id="ARBA00003767"/>
    </source>
</evidence>
<dbReference type="GO" id="GO:0000978">
    <property type="term" value="F:RNA polymerase II cis-regulatory region sequence-specific DNA binding"/>
    <property type="evidence" value="ECO:0007669"/>
    <property type="project" value="TreeGrafter"/>
</dbReference>
<evidence type="ECO:0000256" key="5">
    <source>
        <dbReference type="ARBA" id="ARBA00022737"/>
    </source>
</evidence>
<keyword evidence="4" id="KW-0479">Metal-binding</keyword>
<keyword evidence="5" id="KW-0677">Repeat</keyword>
<evidence type="ECO:0000259" key="13">
    <source>
        <dbReference type="PROSITE" id="PS50157"/>
    </source>
</evidence>
<dbReference type="Ensembl" id="ENSOMET00000003232.1">
    <property type="protein sequence ID" value="ENSOMEP00000007965.1"/>
    <property type="gene ID" value="ENSOMEG00000009135.1"/>
</dbReference>
<feature type="domain" description="C2H2-type" evidence="13">
    <location>
        <begin position="193"/>
        <end position="220"/>
    </location>
</feature>
<feature type="domain" description="C2H2-type" evidence="13">
    <location>
        <begin position="221"/>
        <end position="248"/>
    </location>
</feature>
<evidence type="ECO:0000256" key="7">
    <source>
        <dbReference type="ARBA" id="ARBA00022833"/>
    </source>
</evidence>
<evidence type="ECO:0000256" key="9">
    <source>
        <dbReference type="ARBA" id="ARBA00023125"/>
    </source>
</evidence>
<evidence type="ECO:0000313" key="14">
    <source>
        <dbReference type="Ensembl" id="ENSOMEP00000007965.1"/>
    </source>
</evidence>
<dbReference type="GO" id="GO:0000981">
    <property type="term" value="F:DNA-binding transcription factor activity, RNA polymerase II-specific"/>
    <property type="evidence" value="ECO:0007669"/>
    <property type="project" value="TreeGrafter"/>
</dbReference>
<evidence type="ECO:0000313" key="15">
    <source>
        <dbReference type="Proteomes" id="UP000261560"/>
    </source>
</evidence>
<evidence type="ECO:0000256" key="6">
    <source>
        <dbReference type="ARBA" id="ARBA00022771"/>
    </source>
</evidence>
<protein>
    <recommendedName>
        <fullName evidence="13">C2H2-type domain-containing protein</fullName>
    </recommendedName>
</protein>
<dbReference type="PANTHER" id="PTHR23235:SF142">
    <property type="entry name" value="ZINC FINGER PROTEIN 384"/>
    <property type="match status" value="1"/>
</dbReference>
<keyword evidence="6 12" id="KW-0863">Zinc-finger</keyword>
<proteinExistence type="inferred from homology"/>
<keyword evidence="10" id="KW-0804">Transcription</keyword>
<feature type="domain" description="C2H2-type" evidence="13">
    <location>
        <begin position="165"/>
        <end position="192"/>
    </location>
</feature>
<sequence>MFHSSVSGWRLNVSSESRRRTPVWTKKNQNLHRSKRNRKNHVIIRRENHSPTLENPSLTDTEEILIKCCVCGKTSSGLYGNQSQMKHQDVFVSGVTLGLCERCRTRLDQKDSGTVQVETISDKLHSCDTCGKVFKRFSNLKNHMKEHQCDEGKKHMKIHKAEKKLSCNICEKTFSQYSTFGAHMKSHSVERPFTCDLCGKGFKENSGLKRHMKIHTSEKPHTCDICGNCFREKNKLDHHMRIHTGEKPFTCEPCGKCFSLKRNLNYHMRTHSAEKPFKCETCGKFLQSISSLKNHMKTSPCKNSFDKKQMEFYKAERKHSSPPSPLHKGMLLLLS</sequence>
<evidence type="ECO:0000256" key="2">
    <source>
        <dbReference type="ARBA" id="ARBA00004123"/>
    </source>
</evidence>
<dbReference type="AlphaFoldDB" id="A0A3B3BR63"/>
<keyword evidence="9" id="KW-0238">DNA-binding</keyword>
<dbReference type="FunFam" id="3.30.160.60:FF:000870">
    <property type="entry name" value="zinc finger protein 197 isoform X1"/>
    <property type="match status" value="1"/>
</dbReference>
<feature type="domain" description="C2H2-type" evidence="13">
    <location>
        <begin position="277"/>
        <end position="308"/>
    </location>
</feature>
<evidence type="ECO:0000256" key="3">
    <source>
        <dbReference type="ARBA" id="ARBA00006991"/>
    </source>
</evidence>
<name>A0A3B3BR63_ORYME</name>
<comment type="function">
    <text evidence="1">May be involved in transcriptional regulation.</text>
</comment>
<evidence type="ECO:0000256" key="8">
    <source>
        <dbReference type="ARBA" id="ARBA00023015"/>
    </source>
</evidence>
<comment type="subcellular location">
    <subcellularLocation>
        <location evidence="2">Nucleus</location>
    </subcellularLocation>
</comment>
<dbReference type="GeneTree" id="ENSGT00950000182774"/>
<dbReference type="Gene3D" id="3.30.160.60">
    <property type="entry name" value="Classic Zinc Finger"/>
    <property type="match status" value="6"/>
</dbReference>
<dbReference type="SMART" id="SM00355">
    <property type="entry name" value="ZnF_C2H2"/>
    <property type="match status" value="6"/>
</dbReference>
<dbReference type="PROSITE" id="PS00028">
    <property type="entry name" value="ZINC_FINGER_C2H2_1"/>
    <property type="match status" value="5"/>
</dbReference>
<organism evidence="14 15">
    <name type="scientific">Oryzias melastigma</name>
    <name type="common">Marine medaka</name>
    <dbReference type="NCBI Taxonomy" id="30732"/>
    <lineage>
        <taxon>Eukaryota</taxon>
        <taxon>Metazoa</taxon>
        <taxon>Chordata</taxon>
        <taxon>Craniata</taxon>
        <taxon>Vertebrata</taxon>
        <taxon>Euteleostomi</taxon>
        <taxon>Actinopterygii</taxon>
        <taxon>Neopterygii</taxon>
        <taxon>Teleostei</taxon>
        <taxon>Neoteleostei</taxon>
        <taxon>Acanthomorphata</taxon>
        <taxon>Ovalentaria</taxon>
        <taxon>Atherinomorphae</taxon>
        <taxon>Beloniformes</taxon>
        <taxon>Adrianichthyidae</taxon>
        <taxon>Oryziinae</taxon>
        <taxon>Oryzias</taxon>
    </lineage>
</organism>
<keyword evidence="15" id="KW-1185">Reference proteome</keyword>
<dbReference type="GO" id="GO:0008270">
    <property type="term" value="F:zinc ion binding"/>
    <property type="evidence" value="ECO:0007669"/>
    <property type="project" value="UniProtKB-KW"/>
</dbReference>
<dbReference type="FunFam" id="3.30.160.60:FF:000097">
    <property type="entry name" value="Zinc finger protein"/>
    <property type="match status" value="1"/>
</dbReference>
<keyword evidence="7" id="KW-0862">Zinc</keyword>
<evidence type="ECO:0000256" key="11">
    <source>
        <dbReference type="ARBA" id="ARBA00023242"/>
    </source>
</evidence>
<feature type="domain" description="C2H2-type" evidence="13">
    <location>
        <begin position="249"/>
        <end position="276"/>
    </location>
</feature>
<dbReference type="GO" id="GO:0005634">
    <property type="term" value="C:nucleus"/>
    <property type="evidence" value="ECO:0007669"/>
    <property type="project" value="UniProtKB-SubCell"/>
</dbReference>
<dbReference type="Pfam" id="PF00096">
    <property type="entry name" value="zf-C2H2"/>
    <property type="match status" value="5"/>
</dbReference>
<keyword evidence="11" id="KW-0539">Nucleus</keyword>
<dbReference type="PROSITE" id="PS50157">
    <property type="entry name" value="ZINC_FINGER_C2H2_2"/>
    <property type="match status" value="6"/>
</dbReference>
<evidence type="ECO:0000256" key="10">
    <source>
        <dbReference type="ARBA" id="ARBA00023163"/>
    </source>
</evidence>
<dbReference type="InterPro" id="IPR036236">
    <property type="entry name" value="Znf_C2H2_sf"/>
</dbReference>
<dbReference type="PANTHER" id="PTHR23235">
    <property type="entry name" value="KRUEPPEL-LIKE TRANSCRIPTION FACTOR"/>
    <property type="match status" value="1"/>
</dbReference>
<dbReference type="FunFam" id="3.30.160.60:FF:000100">
    <property type="entry name" value="Zinc finger 45-like"/>
    <property type="match status" value="1"/>
</dbReference>
<dbReference type="InterPro" id="IPR013087">
    <property type="entry name" value="Znf_C2H2_type"/>
</dbReference>
<reference evidence="14" key="1">
    <citation type="submission" date="2025-08" db="UniProtKB">
        <authorList>
            <consortium name="Ensembl"/>
        </authorList>
    </citation>
    <scope>IDENTIFICATION</scope>
</reference>
<dbReference type="Proteomes" id="UP000261560">
    <property type="component" value="Unplaced"/>
</dbReference>
<keyword evidence="8" id="KW-0805">Transcription regulation</keyword>
<evidence type="ECO:0000256" key="4">
    <source>
        <dbReference type="ARBA" id="ARBA00022723"/>
    </source>
</evidence>
<evidence type="ECO:0000256" key="12">
    <source>
        <dbReference type="PROSITE-ProRule" id="PRU00042"/>
    </source>
</evidence>
<reference evidence="14" key="2">
    <citation type="submission" date="2025-09" db="UniProtKB">
        <authorList>
            <consortium name="Ensembl"/>
        </authorList>
    </citation>
    <scope>IDENTIFICATION</scope>
</reference>
<dbReference type="SUPFAM" id="SSF57667">
    <property type="entry name" value="beta-beta-alpha zinc fingers"/>
    <property type="match status" value="4"/>
</dbReference>
<comment type="similarity">
    <text evidence="3">Belongs to the krueppel C2H2-type zinc-finger protein family.</text>
</comment>
<dbReference type="FunFam" id="3.30.160.60:FF:001156">
    <property type="entry name" value="Zinc finger protein 407"/>
    <property type="match status" value="1"/>
</dbReference>
<dbReference type="FunFam" id="3.30.160.60:FF:000902">
    <property type="entry name" value="Zinc finger protein 445"/>
    <property type="match status" value="1"/>
</dbReference>
<feature type="domain" description="C2H2-type" evidence="13">
    <location>
        <begin position="125"/>
        <end position="152"/>
    </location>
</feature>
<accession>A0A3B3BR63</accession>